<dbReference type="PANTHER" id="PTHR20883">
    <property type="entry name" value="PHYTANOYL-COA DIOXYGENASE DOMAIN CONTAINING 1"/>
    <property type="match status" value="1"/>
</dbReference>
<dbReference type="Proteomes" id="UP001232063">
    <property type="component" value="Unassembled WGS sequence"/>
</dbReference>
<keyword evidence="3" id="KW-1185">Reference proteome</keyword>
<dbReference type="EMBL" id="JASJOU010000019">
    <property type="protein sequence ID" value="MDJ1505961.1"/>
    <property type="molecule type" value="Genomic_DNA"/>
</dbReference>
<evidence type="ECO:0000313" key="2">
    <source>
        <dbReference type="EMBL" id="MDJ1505961.1"/>
    </source>
</evidence>
<reference evidence="2" key="1">
    <citation type="submission" date="2023-05" db="EMBL/GenBank/DDBJ databases">
        <authorList>
            <person name="Zhang X."/>
        </authorList>
    </citation>
    <scope>NUCLEOTIDE SEQUENCE</scope>
    <source>
        <strain evidence="2">BD1B2-1</strain>
    </source>
</reference>
<protein>
    <submittedName>
        <fullName evidence="2">Phytanoyl-CoA dioxygenase family protein</fullName>
    </submittedName>
</protein>
<dbReference type="InterPro" id="IPR008775">
    <property type="entry name" value="Phytyl_CoA_dOase-like"/>
</dbReference>
<evidence type="ECO:0000313" key="3">
    <source>
        <dbReference type="Proteomes" id="UP001232063"/>
    </source>
</evidence>
<dbReference type="GO" id="GO:0005506">
    <property type="term" value="F:iron ion binding"/>
    <property type="evidence" value="ECO:0007669"/>
    <property type="project" value="UniProtKB-ARBA"/>
</dbReference>
<dbReference type="Pfam" id="PF05721">
    <property type="entry name" value="PhyH"/>
    <property type="match status" value="1"/>
</dbReference>
<organism evidence="2 3">
    <name type="scientific">Xanthocytophaga agilis</name>
    <dbReference type="NCBI Taxonomy" id="3048010"/>
    <lineage>
        <taxon>Bacteria</taxon>
        <taxon>Pseudomonadati</taxon>
        <taxon>Bacteroidota</taxon>
        <taxon>Cytophagia</taxon>
        <taxon>Cytophagales</taxon>
        <taxon>Rhodocytophagaceae</taxon>
        <taxon>Xanthocytophaga</taxon>
    </lineage>
</organism>
<gene>
    <name evidence="2" type="ORF">QNI22_35210</name>
</gene>
<name>A0AAE3R8S2_9BACT</name>
<comment type="caution">
    <text evidence="2">The sequence shown here is derived from an EMBL/GenBank/DDBJ whole genome shotgun (WGS) entry which is preliminary data.</text>
</comment>
<dbReference type="PANTHER" id="PTHR20883:SF48">
    <property type="entry name" value="ECTOINE DIOXYGENASE"/>
    <property type="match status" value="1"/>
</dbReference>
<proteinExistence type="predicted"/>
<dbReference type="GO" id="GO:0016706">
    <property type="term" value="F:2-oxoglutarate-dependent dioxygenase activity"/>
    <property type="evidence" value="ECO:0007669"/>
    <property type="project" value="UniProtKB-ARBA"/>
</dbReference>
<keyword evidence="2" id="KW-0223">Dioxygenase</keyword>
<keyword evidence="2" id="KW-0560">Oxidoreductase</keyword>
<accession>A0AAE3R8S2</accession>
<dbReference type="SUPFAM" id="SSF51197">
    <property type="entry name" value="Clavaminate synthase-like"/>
    <property type="match status" value="1"/>
</dbReference>
<dbReference type="Gene3D" id="2.60.120.620">
    <property type="entry name" value="q2cbj1_9rhob like domain"/>
    <property type="match status" value="1"/>
</dbReference>
<evidence type="ECO:0000256" key="1">
    <source>
        <dbReference type="ARBA" id="ARBA00001954"/>
    </source>
</evidence>
<dbReference type="AlphaFoldDB" id="A0AAE3R8S2"/>
<comment type="cofactor">
    <cofactor evidence="1">
        <name>Fe(2+)</name>
        <dbReference type="ChEBI" id="CHEBI:29033"/>
    </cofactor>
</comment>
<sequence>MMASKPTILDSPVFVLENSLTESQKSFFHKNGIIQFKNFISRDTVNLFLREIHAIEKKWLDQKIEKINGIPLKFGQDQNGNRMIQRLAFTSLYSDVLREFLQDSRLQSLVELLYPYEGRIGENEKDGLVVNHYVRTPNSNFSQMGWHTDSPRDLFMGQRIMPMLNVGIHLDDCSFENGGLRVLPGTHKQGMLKLLFSKKYFIDHNPDPREAGLNVDAGDLTVHDGRIWHRVHISPHFGEKSRRRVMYIPIITGDYKPKNEHSKTPFYHRFASKVQN</sequence>
<dbReference type="RefSeq" id="WP_314518573.1">
    <property type="nucleotide sequence ID" value="NZ_JASJOU010000019.1"/>
</dbReference>